<proteinExistence type="predicted"/>
<evidence type="ECO:0000313" key="1">
    <source>
        <dbReference type="EMBL" id="KAL3391583.1"/>
    </source>
</evidence>
<dbReference type="EMBL" id="JBJJXI010000108">
    <property type="protein sequence ID" value="KAL3391583.1"/>
    <property type="molecule type" value="Genomic_DNA"/>
</dbReference>
<protein>
    <submittedName>
        <fullName evidence="1">Uncharacterized protein</fullName>
    </submittedName>
</protein>
<gene>
    <name evidence="1" type="ORF">TKK_013520</name>
</gene>
<evidence type="ECO:0000313" key="2">
    <source>
        <dbReference type="Proteomes" id="UP001627154"/>
    </source>
</evidence>
<keyword evidence="2" id="KW-1185">Reference proteome</keyword>
<accession>A0ABD2WF12</accession>
<dbReference type="AlphaFoldDB" id="A0ABD2WF12"/>
<comment type="caution">
    <text evidence="1">The sequence shown here is derived from an EMBL/GenBank/DDBJ whole genome shotgun (WGS) entry which is preliminary data.</text>
</comment>
<sequence length="233" mass="27435">MSCYLLDVLGFRDNEDKLIVKEMALMPLRCDAEPQTWIFKPPFLKNLLDADVRRLNENTSYIHGMSWESGEIDYECIDAILCEHLKDAKTIYVIDFAVAHWLRCYGYTQFFNLSTVPEYVNHVIPMIEHETECSHHSDSFMIDCAVKNVKQMLRRFSLPGTPIMSNQYLQECSERNFVSAHTIYSKNREKQHISVVFRYFTTKLSVNDHLRHVNVKVEIKTFNLRAIKPFYVH</sequence>
<organism evidence="1 2">
    <name type="scientific">Trichogramma kaykai</name>
    <dbReference type="NCBI Taxonomy" id="54128"/>
    <lineage>
        <taxon>Eukaryota</taxon>
        <taxon>Metazoa</taxon>
        <taxon>Ecdysozoa</taxon>
        <taxon>Arthropoda</taxon>
        <taxon>Hexapoda</taxon>
        <taxon>Insecta</taxon>
        <taxon>Pterygota</taxon>
        <taxon>Neoptera</taxon>
        <taxon>Endopterygota</taxon>
        <taxon>Hymenoptera</taxon>
        <taxon>Apocrita</taxon>
        <taxon>Proctotrupomorpha</taxon>
        <taxon>Chalcidoidea</taxon>
        <taxon>Trichogrammatidae</taxon>
        <taxon>Trichogramma</taxon>
    </lineage>
</organism>
<dbReference type="Proteomes" id="UP001627154">
    <property type="component" value="Unassembled WGS sequence"/>
</dbReference>
<name>A0ABD2WF12_9HYME</name>
<reference evidence="1 2" key="1">
    <citation type="journal article" date="2024" name="bioRxiv">
        <title>A reference genome for Trichogramma kaykai: A tiny desert-dwelling parasitoid wasp with competing sex-ratio distorters.</title>
        <authorList>
            <person name="Culotta J."/>
            <person name="Lindsey A.R."/>
        </authorList>
    </citation>
    <scope>NUCLEOTIDE SEQUENCE [LARGE SCALE GENOMIC DNA]</scope>
    <source>
        <strain evidence="1 2">KSX58</strain>
    </source>
</reference>